<feature type="binding site" evidence="7">
    <location>
        <begin position="294"/>
        <end position="298"/>
    </location>
    <ligand>
        <name>GTP</name>
        <dbReference type="ChEBI" id="CHEBI:37565"/>
    </ligand>
</feature>
<evidence type="ECO:0000256" key="5">
    <source>
        <dbReference type="ARBA" id="ARBA00023134"/>
    </source>
</evidence>
<protein>
    <recommendedName>
        <fullName evidence="6">GTPase HflX</fullName>
    </recommendedName>
    <alternativeName>
        <fullName evidence="6">GTP-binding protein HflX</fullName>
    </alternativeName>
</protein>
<evidence type="ECO:0000256" key="7">
    <source>
        <dbReference type="PIRSR" id="PIRSR006809-1"/>
    </source>
</evidence>
<feature type="domain" description="Hflx-type G" evidence="10">
    <location>
        <begin position="263"/>
        <end position="432"/>
    </location>
</feature>
<organism evidence="11 12">
    <name type="scientific">Victivallis vadensis</name>
    <dbReference type="NCBI Taxonomy" id="172901"/>
    <lineage>
        <taxon>Bacteria</taxon>
        <taxon>Pseudomonadati</taxon>
        <taxon>Lentisphaerota</taxon>
        <taxon>Lentisphaeria</taxon>
        <taxon>Victivallales</taxon>
        <taxon>Victivallaceae</taxon>
        <taxon>Victivallis</taxon>
    </lineage>
</organism>
<dbReference type="HAMAP" id="MF_00900">
    <property type="entry name" value="GTPase_HflX"/>
    <property type="match status" value="1"/>
</dbReference>
<dbReference type="InterPro" id="IPR032305">
    <property type="entry name" value="GTP-bd_M"/>
</dbReference>
<feature type="coiled-coil region" evidence="9">
    <location>
        <begin position="222"/>
        <end position="256"/>
    </location>
</feature>
<dbReference type="Pfam" id="PF13167">
    <property type="entry name" value="GTP-bdg_N"/>
    <property type="match status" value="1"/>
</dbReference>
<dbReference type="InterPro" id="IPR030394">
    <property type="entry name" value="G_HFLX_dom"/>
</dbReference>
<sequence length="486" mass="55284">MSANITGISRIIKEPAEADPRFFRHLSHSFLWNSAKPVYYYNETETVFIAGKHIPENMIDIASDSRKKVERALLIGIRAPEETDAEVYEHLDELADLVRNLDIVPLEPLVVNLHTVMPQYYVGSGKAREIAQIAQECEADCLIFDTPLTPSQQRNWERLTKTCVIDREEVILDIFAERAQTREAVLQVELARAQYSLPRLTRAWTHLSRQHGGGATTRGEGEAQIETDRRLLRRRIQQLREELETVRKQRTTQRKARQRNAVPHGAIVGYTNVGKSSILRALSGAEILVKDQLFATLDPTTRRITLDDNLELLLTDTVGFVRKLPHSLVEAFKSTLEEAVLADFLLLVLDLSSNQLDAEWETTMSVLKELGAEEKNIQVVFNKLDLVDRENDLVRLARMNGLFPTAIYISTATGEGMDKLRERLASLASERFELLRVTLPPARSDLAALAHASGRIYEENYNDQGELELVFTIGPVHRHKFEEFRR</sequence>
<accession>A0A2U1BB98</accession>
<dbReference type="CDD" id="cd01878">
    <property type="entry name" value="HflX"/>
    <property type="match status" value="1"/>
</dbReference>
<feature type="binding site" evidence="8">
    <location>
        <position position="296"/>
    </location>
    <ligand>
        <name>Mg(2+)</name>
        <dbReference type="ChEBI" id="CHEBI:18420"/>
    </ligand>
</feature>
<keyword evidence="4 8" id="KW-0460">Magnesium</keyword>
<dbReference type="PROSITE" id="PS51705">
    <property type="entry name" value="G_HFLX"/>
    <property type="match status" value="1"/>
</dbReference>
<evidence type="ECO:0000256" key="8">
    <source>
        <dbReference type="PIRSR" id="PIRSR006809-2"/>
    </source>
</evidence>
<evidence type="ECO:0000256" key="3">
    <source>
        <dbReference type="ARBA" id="ARBA00022741"/>
    </source>
</evidence>
<comment type="caution">
    <text evidence="11">The sequence shown here is derived from an EMBL/GenBank/DDBJ whole genome shotgun (WGS) entry which is preliminary data.</text>
</comment>
<dbReference type="Pfam" id="PF01926">
    <property type="entry name" value="MMR_HSR1"/>
    <property type="match status" value="1"/>
</dbReference>
<feature type="binding site" evidence="8">
    <location>
        <position position="276"/>
    </location>
    <ligand>
        <name>Mg(2+)</name>
        <dbReference type="ChEBI" id="CHEBI:18420"/>
    </ligand>
</feature>
<dbReference type="FunFam" id="3.40.50.11060:FF:000001">
    <property type="entry name" value="GTPase HflX"/>
    <property type="match status" value="1"/>
</dbReference>
<dbReference type="InterPro" id="IPR027417">
    <property type="entry name" value="P-loop_NTPase"/>
</dbReference>
<feature type="binding site" evidence="7">
    <location>
        <begin position="269"/>
        <end position="276"/>
    </location>
    <ligand>
        <name>GTP</name>
        <dbReference type="ChEBI" id="CHEBI:37565"/>
    </ligand>
</feature>
<proteinExistence type="inferred from homology"/>
<dbReference type="Gene3D" id="6.10.250.2860">
    <property type="match status" value="1"/>
</dbReference>
<evidence type="ECO:0000256" key="6">
    <source>
        <dbReference type="HAMAP-Rule" id="MF_00900"/>
    </source>
</evidence>
<dbReference type="Gene3D" id="3.40.50.300">
    <property type="entry name" value="P-loop containing nucleotide triphosphate hydrolases"/>
    <property type="match status" value="1"/>
</dbReference>
<reference evidence="11 12" key="1">
    <citation type="submission" date="2018-04" db="EMBL/GenBank/DDBJ databases">
        <title>Genomic Encyclopedia of Type Strains, Phase IV (KMG-IV): sequencing the most valuable type-strain genomes for metagenomic binning, comparative biology and taxonomic classification.</title>
        <authorList>
            <person name="Goeker M."/>
        </authorList>
    </citation>
    <scope>NUCLEOTIDE SEQUENCE [LARGE SCALE GENOMIC DNA]</scope>
    <source>
        <strain evidence="11 12">DSM 14823</strain>
    </source>
</reference>
<evidence type="ECO:0000256" key="2">
    <source>
        <dbReference type="ARBA" id="ARBA00022723"/>
    </source>
</evidence>
<comment type="cofactor">
    <cofactor evidence="8">
        <name>Mg(2+)</name>
        <dbReference type="ChEBI" id="CHEBI:18420"/>
    </cofactor>
</comment>
<comment type="subunit">
    <text evidence="6">Monomer. Associates with the 50S ribosomal subunit.</text>
</comment>
<dbReference type="GO" id="GO:0043022">
    <property type="term" value="F:ribosome binding"/>
    <property type="evidence" value="ECO:0007669"/>
    <property type="project" value="TreeGrafter"/>
</dbReference>
<dbReference type="Gene3D" id="3.40.50.11060">
    <property type="entry name" value="GTPase HflX, N-terminal domain"/>
    <property type="match status" value="1"/>
</dbReference>
<gene>
    <name evidence="6" type="primary">hflX</name>
    <name evidence="11" type="ORF">C8D82_101123</name>
</gene>
<dbReference type="AlphaFoldDB" id="A0A2U1BB98"/>
<dbReference type="Pfam" id="PF16360">
    <property type="entry name" value="GTP-bdg_M"/>
    <property type="match status" value="1"/>
</dbReference>
<feature type="binding site" evidence="7">
    <location>
        <begin position="382"/>
        <end position="385"/>
    </location>
    <ligand>
        <name>GTP</name>
        <dbReference type="ChEBI" id="CHEBI:37565"/>
    </ligand>
</feature>
<dbReference type="PIRSF" id="PIRSF006809">
    <property type="entry name" value="GTP-binding_hflX_prd"/>
    <property type="match status" value="1"/>
</dbReference>
<dbReference type="InterPro" id="IPR025121">
    <property type="entry name" value="GTPase_HflX_N"/>
</dbReference>
<dbReference type="InterPro" id="IPR016496">
    <property type="entry name" value="GTPase_HflX"/>
</dbReference>
<dbReference type="PANTHER" id="PTHR10229">
    <property type="entry name" value="GTP-BINDING PROTEIN HFLX"/>
    <property type="match status" value="1"/>
</dbReference>
<evidence type="ECO:0000256" key="9">
    <source>
        <dbReference type="SAM" id="Coils"/>
    </source>
</evidence>
<evidence type="ECO:0000313" key="12">
    <source>
        <dbReference type="Proteomes" id="UP000245959"/>
    </source>
</evidence>
<dbReference type="SUPFAM" id="SSF52540">
    <property type="entry name" value="P-loop containing nucleoside triphosphate hydrolases"/>
    <property type="match status" value="1"/>
</dbReference>
<evidence type="ECO:0000313" key="11">
    <source>
        <dbReference type="EMBL" id="PVY45926.1"/>
    </source>
</evidence>
<dbReference type="GO" id="GO:0046872">
    <property type="term" value="F:metal ion binding"/>
    <property type="evidence" value="ECO:0007669"/>
    <property type="project" value="UniProtKB-KW"/>
</dbReference>
<feature type="binding site" evidence="7">
    <location>
        <begin position="316"/>
        <end position="319"/>
    </location>
    <ligand>
        <name>GTP</name>
        <dbReference type="ChEBI" id="CHEBI:37565"/>
    </ligand>
</feature>
<dbReference type="EMBL" id="QEKH01000001">
    <property type="protein sequence ID" value="PVY45926.1"/>
    <property type="molecule type" value="Genomic_DNA"/>
</dbReference>
<keyword evidence="9" id="KW-0175">Coiled coil</keyword>
<evidence type="ECO:0000256" key="4">
    <source>
        <dbReference type="ARBA" id="ARBA00022842"/>
    </source>
</evidence>
<dbReference type="GO" id="GO:0005737">
    <property type="term" value="C:cytoplasm"/>
    <property type="evidence" value="ECO:0007669"/>
    <property type="project" value="UniProtKB-SubCell"/>
</dbReference>
<dbReference type="Proteomes" id="UP000245959">
    <property type="component" value="Unassembled WGS sequence"/>
</dbReference>
<dbReference type="NCBIfam" id="TIGR03156">
    <property type="entry name" value="GTP_HflX"/>
    <property type="match status" value="1"/>
</dbReference>
<name>A0A2U1BB98_9BACT</name>
<dbReference type="InterPro" id="IPR006073">
    <property type="entry name" value="GTP-bd"/>
</dbReference>
<comment type="similarity">
    <text evidence="6">Belongs to the TRAFAC class OBG-HflX-like GTPase superfamily. HflX GTPase family.</text>
</comment>
<keyword evidence="5 6" id="KW-0342">GTP-binding</keyword>
<comment type="function">
    <text evidence="6">GTPase that associates with the 50S ribosomal subunit and may have a role during protein synthesis or ribosome biogenesis.</text>
</comment>
<dbReference type="GO" id="GO:0003924">
    <property type="term" value="F:GTPase activity"/>
    <property type="evidence" value="ECO:0007669"/>
    <property type="project" value="UniProtKB-UniRule"/>
</dbReference>
<evidence type="ECO:0000256" key="1">
    <source>
        <dbReference type="ARBA" id="ARBA00022490"/>
    </source>
</evidence>
<dbReference type="PANTHER" id="PTHR10229:SF0">
    <property type="entry name" value="GTP-BINDING PROTEIN 6-RELATED"/>
    <property type="match status" value="1"/>
</dbReference>
<keyword evidence="12" id="KW-1185">Reference proteome</keyword>
<comment type="subcellular location">
    <subcellularLocation>
        <location evidence="6">Cytoplasm</location>
    </subcellularLocation>
    <text evidence="6">May associate with membranes.</text>
</comment>
<dbReference type="InterPro" id="IPR042108">
    <property type="entry name" value="GTPase_HflX_N_sf"/>
</dbReference>
<evidence type="ECO:0000259" key="10">
    <source>
        <dbReference type="PROSITE" id="PS51705"/>
    </source>
</evidence>
<keyword evidence="2 8" id="KW-0479">Metal-binding</keyword>
<keyword evidence="1 6" id="KW-0963">Cytoplasm</keyword>
<keyword evidence="3 6" id="KW-0547">Nucleotide-binding</keyword>
<dbReference type="GO" id="GO:0005525">
    <property type="term" value="F:GTP binding"/>
    <property type="evidence" value="ECO:0007669"/>
    <property type="project" value="UniProtKB-UniRule"/>
</dbReference>